<proteinExistence type="predicted"/>
<evidence type="ECO:0000313" key="2">
    <source>
        <dbReference type="Proteomes" id="UP000245870"/>
    </source>
</evidence>
<gene>
    <name evidence="1" type="ORF">C7379_11126</name>
</gene>
<evidence type="ECO:0000313" key="1">
    <source>
        <dbReference type="EMBL" id="PVX53513.1"/>
    </source>
</evidence>
<reference evidence="1 2" key="1">
    <citation type="submission" date="2018-05" db="EMBL/GenBank/DDBJ databases">
        <title>Genomic Encyclopedia of Type Strains, Phase IV (KMG-IV): sequencing the most valuable type-strain genomes for metagenomic binning, comparative biology and taxonomic classification.</title>
        <authorList>
            <person name="Goeker M."/>
        </authorList>
    </citation>
    <scope>NUCLEOTIDE SEQUENCE [LARGE SCALE GENOMIC DNA]</scope>
    <source>
        <strain evidence="1 2">DSM 100333</strain>
    </source>
</reference>
<comment type="caution">
    <text evidence="1">The sequence shown here is derived from an EMBL/GenBank/DDBJ whole genome shotgun (WGS) entry which is preliminary data.</text>
</comment>
<name>A0A2U0U7A8_9BACT</name>
<protein>
    <submittedName>
        <fullName evidence="1">Uncharacterized protein</fullName>
    </submittedName>
</protein>
<dbReference type="AlphaFoldDB" id="A0A2U0U7A8"/>
<dbReference type="EMBL" id="QENY01000011">
    <property type="protein sequence ID" value="PVX53513.1"/>
    <property type="molecule type" value="Genomic_DNA"/>
</dbReference>
<accession>A0A2U0U7A8</accession>
<keyword evidence="2" id="KW-1185">Reference proteome</keyword>
<organism evidence="1 2">
    <name type="scientific">Hallella colorans</name>
    <dbReference type="NCBI Taxonomy" id="1703337"/>
    <lineage>
        <taxon>Bacteria</taxon>
        <taxon>Pseudomonadati</taxon>
        <taxon>Bacteroidota</taxon>
        <taxon>Bacteroidia</taxon>
        <taxon>Bacteroidales</taxon>
        <taxon>Prevotellaceae</taxon>
        <taxon>Hallella</taxon>
    </lineage>
</organism>
<dbReference type="Proteomes" id="UP000245870">
    <property type="component" value="Unassembled WGS sequence"/>
</dbReference>
<sequence>MPRYLSKIIIAMDKRPFSFVIEGDAGDAEKLKHATYYRRGVIEQFQYGLRWEPGRKGFEKYGQQSNG</sequence>